<evidence type="ECO:0000256" key="8">
    <source>
        <dbReference type="ARBA" id="ARBA00023136"/>
    </source>
</evidence>
<dbReference type="Gene3D" id="3.55.40.10">
    <property type="entry name" value="minor pseudopilin epsh domain"/>
    <property type="match status" value="1"/>
</dbReference>
<evidence type="ECO:0000256" key="5">
    <source>
        <dbReference type="ARBA" id="ARBA00022519"/>
    </source>
</evidence>
<evidence type="ECO:0000313" key="11">
    <source>
        <dbReference type="EMBL" id="RVU31673.1"/>
    </source>
</evidence>
<keyword evidence="7 10" id="KW-1133">Transmembrane helix</keyword>
<organism evidence="11 12">
    <name type="scientific">Neptunomonas marina</name>
    <dbReference type="NCBI Taxonomy" id="1815562"/>
    <lineage>
        <taxon>Bacteria</taxon>
        <taxon>Pseudomonadati</taxon>
        <taxon>Pseudomonadota</taxon>
        <taxon>Gammaproteobacteria</taxon>
        <taxon>Oceanospirillales</taxon>
        <taxon>Oceanospirillaceae</taxon>
        <taxon>Neptunomonas</taxon>
    </lineage>
</organism>
<name>A0A437QBF5_9GAMM</name>
<dbReference type="PROSITE" id="PS00409">
    <property type="entry name" value="PROKAR_NTER_METHYL"/>
    <property type="match status" value="1"/>
</dbReference>
<evidence type="ECO:0000256" key="6">
    <source>
        <dbReference type="ARBA" id="ARBA00022692"/>
    </source>
</evidence>
<feature type="transmembrane region" description="Helical" evidence="10">
    <location>
        <begin position="20"/>
        <end position="44"/>
    </location>
</feature>
<keyword evidence="6 10" id="KW-0812">Transmembrane</keyword>
<evidence type="ECO:0000256" key="1">
    <source>
        <dbReference type="ARBA" id="ARBA00004377"/>
    </source>
</evidence>
<dbReference type="AlphaFoldDB" id="A0A437QBF5"/>
<comment type="subcellular location">
    <subcellularLocation>
        <location evidence="1">Cell inner membrane</location>
        <topology evidence="1">Single-pass membrane protein</topology>
    </subcellularLocation>
</comment>
<dbReference type="PRINTS" id="PR00885">
    <property type="entry name" value="BCTERIALGSPH"/>
</dbReference>
<dbReference type="NCBIfam" id="TIGR01708">
    <property type="entry name" value="typeII_sec_gspH"/>
    <property type="match status" value="1"/>
</dbReference>
<dbReference type="InterPro" id="IPR002416">
    <property type="entry name" value="T2SS_protein-GspH"/>
</dbReference>
<dbReference type="GO" id="GO:0015628">
    <property type="term" value="P:protein secretion by the type II secretion system"/>
    <property type="evidence" value="ECO:0007669"/>
    <property type="project" value="InterPro"/>
</dbReference>
<evidence type="ECO:0000256" key="10">
    <source>
        <dbReference type="SAM" id="Phobius"/>
    </source>
</evidence>
<protein>
    <recommendedName>
        <fullName evidence="2">Type II secretion system protein H</fullName>
    </recommendedName>
    <alternativeName>
        <fullName evidence="9">General secretion pathway protein H</fullName>
    </alternativeName>
</protein>
<dbReference type="EMBL" id="SACQ01000002">
    <property type="protein sequence ID" value="RVU31673.1"/>
    <property type="molecule type" value="Genomic_DNA"/>
</dbReference>
<dbReference type="SUPFAM" id="SSF54523">
    <property type="entry name" value="Pili subunits"/>
    <property type="match status" value="1"/>
</dbReference>
<keyword evidence="5" id="KW-0997">Cell inner membrane</keyword>
<dbReference type="InterPro" id="IPR045584">
    <property type="entry name" value="Pilin-like"/>
</dbReference>
<comment type="caution">
    <text evidence="11">The sequence shown here is derived from an EMBL/GenBank/DDBJ whole genome shotgun (WGS) entry which is preliminary data.</text>
</comment>
<dbReference type="Proteomes" id="UP000282818">
    <property type="component" value="Unassembled WGS sequence"/>
</dbReference>
<evidence type="ECO:0000256" key="2">
    <source>
        <dbReference type="ARBA" id="ARBA00021549"/>
    </source>
</evidence>
<keyword evidence="3" id="KW-1003">Cell membrane</keyword>
<dbReference type="Pfam" id="PF07963">
    <property type="entry name" value="N_methyl"/>
    <property type="match status" value="1"/>
</dbReference>
<dbReference type="InterPro" id="IPR012902">
    <property type="entry name" value="N_methyl_site"/>
</dbReference>
<gene>
    <name evidence="11" type="primary">gspH</name>
    <name evidence="11" type="ORF">EOE65_06770</name>
</gene>
<dbReference type="GO" id="GO:0015627">
    <property type="term" value="C:type II protein secretion system complex"/>
    <property type="evidence" value="ECO:0007669"/>
    <property type="project" value="InterPro"/>
</dbReference>
<dbReference type="GO" id="GO:0005886">
    <property type="term" value="C:plasma membrane"/>
    <property type="evidence" value="ECO:0007669"/>
    <property type="project" value="UniProtKB-SubCell"/>
</dbReference>
<keyword evidence="12" id="KW-1185">Reference proteome</keyword>
<evidence type="ECO:0000256" key="4">
    <source>
        <dbReference type="ARBA" id="ARBA00022481"/>
    </source>
</evidence>
<accession>A0A437QBF5</accession>
<dbReference type="NCBIfam" id="TIGR02532">
    <property type="entry name" value="IV_pilin_GFxxxE"/>
    <property type="match status" value="1"/>
</dbReference>
<keyword evidence="4" id="KW-0488">Methylation</keyword>
<evidence type="ECO:0000256" key="9">
    <source>
        <dbReference type="ARBA" id="ARBA00030775"/>
    </source>
</evidence>
<evidence type="ECO:0000313" key="12">
    <source>
        <dbReference type="Proteomes" id="UP000282818"/>
    </source>
</evidence>
<keyword evidence="8 10" id="KW-0472">Membrane</keyword>
<proteinExistence type="predicted"/>
<evidence type="ECO:0000256" key="7">
    <source>
        <dbReference type="ARBA" id="ARBA00022989"/>
    </source>
</evidence>
<sequence length="163" mass="17801">MVRTVVKAKPQTSVTGNQAGFTLLELMVVVALVGLISATVVVTLPSSRPESSALAALQQLKVQLQAVSLRATQEQRWFGVRFDEQRYRVMQFSAGQWQPSTAASAATLADTIFIQLTSATSEQQEAKAPQIQLSPDGLFTPFRLELSQDNQRFSLSDPYGAIE</sequence>
<reference evidence="11 12" key="1">
    <citation type="submission" date="2019-01" db="EMBL/GenBank/DDBJ databases">
        <authorList>
            <person name="Chen W.-M."/>
        </authorList>
    </citation>
    <scope>NUCLEOTIDE SEQUENCE [LARGE SCALE GENOMIC DNA]</scope>
    <source>
        <strain evidence="11 12">HPM-16</strain>
    </source>
</reference>
<evidence type="ECO:0000256" key="3">
    <source>
        <dbReference type="ARBA" id="ARBA00022475"/>
    </source>
</evidence>
<dbReference type="InterPro" id="IPR049875">
    <property type="entry name" value="TypeII_GspH"/>
</dbReference>